<keyword evidence="3" id="KW-1185">Reference proteome</keyword>
<sequence length="145" mass="15336">MDYATLKDLKPSEFEGAADGYQTTSDMAGRARQALERRIAARMRESLEGEAATAAYDQLRNLSENFHYVEVECGLVSTALNALAFDLRAAKKKLDAAIEGAQAEKLTVNADGSVSYPPGGDEVDGKIPAGARSPAVPGHTSPVPP</sequence>
<evidence type="ECO:0000313" key="2">
    <source>
        <dbReference type="EMBL" id="GDY55237.1"/>
    </source>
</evidence>
<protein>
    <submittedName>
        <fullName evidence="2">Uncharacterized protein</fullName>
    </submittedName>
</protein>
<dbReference type="EMBL" id="BJHW01000001">
    <property type="protein sequence ID" value="GDY55237.1"/>
    <property type="molecule type" value="Genomic_DNA"/>
</dbReference>
<gene>
    <name evidence="2" type="ORF">SVIO_058600</name>
</gene>
<dbReference type="Proteomes" id="UP000301309">
    <property type="component" value="Unassembled WGS sequence"/>
</dbReference>
<evidence type="ECO:0000256" key="1">
    <source>
        <dbReference type="SAM" id="MobiDB-lite"/>
    </source>
</evidence>
<name>A0A4D4L9E3_STRVO</name>
<evidence type="ECO:0000313" key="3">
    <source>
        <dbReference type="Proteomes" id="UP000301309"/>
    </source>
</evidence>
<organism evidence="2 3">
    <name type="scientific">Streptomyces violaceusniger</name>
    <dbReference type="NCBI Taxonomy" id="68280"/>
    <lineage>
        <taxon>Bacteria</taxon>
        <taxon>Bacillati</taxon>
        <taxon>Actinomycetota</taxon>
        <taxon>Actinomycetes</taxon>
        <taxon>Kitasatosporales</taxon>
        <taxon>Streptomycetaceae</taxon>
        <taxon>Streptomyces</taxon>
        <taxon>Streptomyces violaceusniger group</taxon>
    </lineage>
</organism>
<feature type="region of interest" description="Disordered" evidence="1">
    <location>
        <begin position="108"/>
        <end position="145"/>
    </location>
</feature>
<comment type="caution">
    <text evidence="2">The sequence shown here is derived from an EMBL/GenBank/DDBJ whole genome shotgun (WGS) entry which is preliminary data.</text>
</comment>
<reference evidence="2 3" key="1">
    <citation type="journal article" date="2020" name="Int. J. Syst. Evol. Microbiol.">
        <title>Reclassification of Streptomyces castelarensis and Streptomyces sporoclivatus as later heterotypic synonyms of Streptomyces antimycoticus.</title>
        <authorList>
            <person name="Komaki H."/>
            <person name="Tamura T."/>
        </authorList>
    </citation>
    <scope>NUCLEOTIDE SEQUENCE [LARGE SCALE GENOMIC DNA]</scope>
    <source>
        <strain evidence="2 3">NBRC 13459</strain>
    </source>
</reference>
<proteinExistence type="predicted"/>
<dbReference type="AlphaFoldDB" id="A0A4D4L9E3"/>
<accession>A0A4D4L9E3</accession>